<keyword evidence="2" id="KW-0732">Signal</keyword>
<name>A0ABW0NYL1_9HYPH</name>
<proteinExistence type="predicted"/>
<dbReference type="EMBL" id="JBHSLU010000007">
    <property type="protein sequence ID" value="MFC5504488.1"/>
    <property type="molecule type" value="Genomic_DNA"/>
</dbReference>
<protein>
    <submittedName>
        <fullName evidence="4">Dienelactone hydrolase family protein</fullName>
        <ecNumber evidence="4">3.1.-.-</ecNumber>
    </submittedName>
</protein>
<feature type="domain" description="Dienelactone hydrolase" evidence="3">
    <location>
        <begin position="35"/>
        <end position="260"/>
    </location>
</feature>
<feature type="signal peptide" evidence="2">
    <location>
        <begin position="1"/>
        <end position="20"/>
    </location>
</feature>
<dbReference type="Proteomes" id="UP001596060">
    <property type="component" value="Unassembled WGS sequence"/>
</dbReference>
<dbReference type="InterPro" id="IPR050261">
    <property type="entry name" value="FrsA_esterase"/>
</dbReference>
<comment type="caution">
    <text evidence="4">The sequence shown here is derived from an EMBL/GenBank/DDBJ whole genome shotgun (WGS) entry which is preliminary data.</text>
</comment>
<organism evidence="4 5">
    <name type="scientific">Bosea massiliensis</name>
    <dbReference type="NCBI Taxonomy" id="151419"/>
    <lineage>
        <taxon>Bacteria</taxon>
        <taxon>Pseudomonadati</taxon>
        <taxon>Pseudomonadota</taxon>
        <taxon>Alphaproteobacteria</taxon>
        <taxon>Hyphomicrobiales</taxon>
        <taxon>Boseaceae</taxon>
        <taxon>Bosea</taxon>
    </lineage>
</organism>
<keyword evidence="1 4" id="KW-0378">Hydrolase</keyword>
<dbReference type="Pfam" id="PF01738">
    <property type="entry name" value="DLH"/>
    <property type="match status" value="1"/>
</dbReference>
<evidence type="ECO:0000313" key="5">
    <source>
        <dbReference type="Proteomes" id="UP001596060"/>
    </source>
</evidence>
<evidence type="ECO:0000259" key="3">
    <source>
        <dbReference type="Pfam" id="PF01738"/>
    </source>
</evidence>
<dbReference type="PANTHER" id="PTHR22946:SF9">
    <property type="entry name" value="POLYKETIDE TRANSFERASE AF380"/>
    <property type="match status" value="1"/>
</dbReference>
<dbReference type="RefSeq" id="WP_377815482.1">
    <property type="nucleotide sequence ID" value="NZ_JBHSLU010000007.1"/>
</dbReference>
<dbReference type="EC" id="3.1.-.-" evidence="4"/>
<dbReference type="PANTHER" id="PTHR22946">
    <property type="entry name" value="DIENELACTONE HYDROLASE DOMAIN-CONTAINING PROTEIN-RELATED"/>
    <property type="match status" value="1"/>
</dbReference>
<reference evidence="5" key="1">
    <citation type="journal article" date="2019" name="Int. J. Syst. Evol. Microbiol.">
        <title>The Global Catalogue of Microorganisms (GCM) 10K type strain sequencing project: providing services to taxonomists for standard genome sequencing and annotation.</title>
        <authorList>
            <consortium name="The Broad Institute Genomics Platform"/>
            <consortium name="The Broad Institute Genome Sequencing Center for Infectious Disease"/>
            <person name="Wu L."/>
            <person name="Ma J."/>
        </authorList>
    </citation>
    <scope>NUCLEOTIDE SEQUENCE [LARGE SCALE GENOMIC DNA]</scope>
    <source>
        <strain evidence="5">CCUG 43117</strain>
    </source>
</reference>
<dbReference type="InterPro" id="IPR029058">
    <property type="entry name" value="AB_hydrolase_fold"/>
</dbReference>
<dbReference type="Gene3D" id="3.40.50.1820">
    <property type="entry name" value="alpha/beta hydrolase"/>
    <property type="match status" value="1"/>
</dbReference>
<evidence type="ECO:0000256" key="2">
    <source>
        <dbReference type="SAM" id="SignalP"/>
    </source>
</evidence>
<gene>
    <name evidence="4" type="ORF">ACFPN9_04370</name>
</gene>
<keyword evidence="5" id="KW-1185">Reference proteome</keyword>
<dbReference type="InterPro" id="IPR002925">
    <property type="entry name" value="Dienelactn_hydro"/>
</dbReference>
<dbReference type="GO" id="GO:0016787">
    <property type="term" value="F:hydrolase activity"/>
    <property type="evidence" value="ECO:0007669"/>
    <property type="project" value="UniProtKB-KW"/>
</dbReference>
<sequence length="266" mass="27953">MWLLRRFAALLLCLATPAQALEQIAFASRDGTMLSGWLARPEGRGPFPAVVVLHGCAGLWSASGKLASRDADWTARLTAAGYAVLLPDSFGARGLTSLCNDRDRNLTPAGRAQDALGARDWLEQQGLAAAGRVALMGWSNGGSTALEVAGQPAAAGPGGFRAVIAFYPGCRVLLKRGWVARAPTTILHGLADDWTPAEPCEKLAAQGGARFVGYADAYHDFDHPSLPLRNRKAAYSERADGMVTIGTNAEARALAIAATMAILKGL</sequence>
<evidence type="ECO:0000313" key="4">
    <source>
        <dbReference type="EMBL" id="MFC5504488.1"/>
    </source>
</evidence>
<dbReference type="SUPFAM" id="SSF53474">
    <property type="entry name" value="alpha/beta-Hydrolases"/>
    <property type="match status" value="1"/>
</dbReference>
<evidence type="ECO:0000256" key="1">
    <source>
        <dbReference type="ARBA" id="ARBA00022801"/>
    </source>
</evidence>
<accession>A0ABW0NYL1</accession>
<feature type="chain" id="PRO_5045456970" evidence="2">
    <location>
        <begin position="21"/>
        <end position="266"/>
    </location>
</feature>